<dbReference type="GO" id="GO:0016746">
    <property type="term" value="F:acyltransferase activity"/>
    <property type="evidence" value="ECO:0007669"/>
    <property type="project" value="UniProtKB-KW"/>
</dbReference>
<dbReference type="Pfam" id="PF01553">
    <property type="entry name" value="Acyltransferase"/>
    <property type="match status" value="1"/>
</dbReference>
<evidence type="ECO:0000256" key="1">
    <source>
        <dbReference type="SAM" id="Phobius"/>
    </source>
</evidence>
<accession>A0A1M6IFY7</accession>
<keyword evidence="3" id="KW-0012">Acyltransferase</keyword>
<keyword evidence="1" id="KW-1133">Transmembrane helix</keyword>
<name>A0A1M6IFY7_9BACT</name>
<keyword evidence="1" id="KW-0472">Membrane</keyword>
<gene>
    <name evidence="3" type="ORF">SAMN02745216_01467</name>
</gene>
<dbReference type="CDD" id="cd07990">
    <property type="entry name" value="LPLAT_LCLAT1-like"/>
    <property type="match status" value="1"/>
</dbReference>
<reference evidence="4" key="1">
    <citation type="submission" date="2016-11" db="EMBL/GenBank/DDBJ databases">
        <authorList>
            <person name="Varghese N."/>
            <person name="Submissions S."/>
        </authorList>
    </citation>
    <scope>NUCLEOTIDE SEQUENCE [LARGE SCALE GENOMIC DNA]</scope>
    <source>
        <strain evidence="4">DSM 16219</strain>
    </source>
</reference>
<dbReference type="OrthoDB" id="319710at2"/>
<feature type="domain" description="Phospholipid/glycerol acyltransferase" evidence="2">
    <location>
        <begin position="89"/>
        <end position="231"/>
    </location>
</feature>
<keyword evidence="1" id="KW-0812">Transmembrane</keyword>
<dbReference type="STRING" id="1121393.SAMN02745216_01467"/>
<sequence length="315" mass="35997">MLSFLPATMRGCIHCILLGLNTLVVFSLLVPISILKLIIPIDAWRTFCAMLLKHLASGWVAVNAFNNRLINNTNWDVQGLDSLKSKDWYLVISNHQSWTDILVLQTIFSRRIPFLKFFLKKELIWVPVMGIAWWALDFPFMKRYSKAFLKKNPHLEGKDLETTQKACEKFKKMPVSIVNYVEGTRFTKEKHERQNSPFKHLLKPKAGGIAFVMAAMGGQLHSLVNVTIAYPYGDKSFWDYLCGRIAKITVRVEALPISEEIQGDYFKDELFRTRFQKWVNDLWVEKDALLDDLLAQEGKGLEAADTDEVPAAAAG</sequence>
<evidence type="ECO:0000313" key="3">
    <source>
        <dbReference type="EMBL" id="SHJ33362.1"/>
    </source>
</evidence>
<feature type="transmembrane region" description="Helical" evidence="1">
    <location>
        <begin position="12"/>
        <end position="34"/>
    </location>
</feature>
<dbReference type="SUPFAM" id="SSF69593">
    <property type="entry name" value="Glycerol-3-phosphate (1)-acyltransferase"/>
    <property type="match status" value="1"/>
</dbReference>
<evidence type="ECO:0000313" key="4">
    <source>
        <dbReference type="Proteomes" id="UP000183994"/>
    </source>
</evidence>
<dbReference type="SMART" id="SM00563">
    <property type="entry name" value="PlsC"/>
    <property type="match status" value="1"/>
</dbReference>
<keyword evidence="3" id="KW-0808">Transferase</keyword>
<keyword evidence="4" id="KW-1185">Reference proteome</keyword>
<protein>
    <submittedName>
        <fullName evidence="3">1-acyl-sn-glycerol-3-phosphate acyltransferases</fullName>
    </submittedName>
</protein>
<proteinExistence type="predicted"/>
<evidence type="ECO:0000259" key="2">
    <source>
        <dbReference type="SMART" id="SM00563"/>
    </source>
</evidence>
<dbReference type="EMBL" id="FQZU01000006">
    <property type="protein sequence ID" value="SHJ33362.1"/>
    <property type="molecule type" value="Genomic_DNA"/>
</dbReference>
<dbReference type="PANTHER" id="PTHR10983:SF16">
    <property type="entry name" value="LYSOCARDIOLIPIN ACYLTRANSFERASE 1"/>
    <property type="match status" value="1"/>
</dbReference>
<organism evidence="3 4">
    <name type="scientific">Desulfatibacillum alkenivorans DSM 16219</name>
    <dbReference type="NCBI Taxonomy" id="1121393"/>
    <lineage>
        <taxon>Bacteria</taxon>
        <taxon>Pseudomonadati</taxon>
        <taxon>Thermodesulfobacteriota</taxon>
        <taxon>Desulfobacteria</taxon>
        <taxon>Desulfobacterales</taxon>
        <taxon>Desulfatibacillaceae</taxon>
        <taxon>Desulfatibacillum</taxon>
    </lineage>
</organism>
<dbReference type="RefSeq" id="WP_073474594.1">
    <property type="nucleotide sequence ID" value="NZ_FQZU01000006.1"/>
</dbReference>
<dbReference type="AlphaFoldDB" id="A0A1M6IFY7"/>
<dbReference type="NCBIfam" id="NF010621">
    <property type="entry name" value="PRK14014.1"/>
    <property type="match status" value="1"/>
</dbReference>
<dbReference type="Proteomes" id="UP000183994">
    <property type="component" value="Unassembled WGS sequence"/>
</dbReference>
<dbReference type="InterPro" id="IPR002123">
    <property type="entry name" value="Plipid/glycerol_acylTrfase"/>
</dbReference>
<dbReference type="PANTHER" id="PTHR10983">
    <property type="entry name" value="1-ACYLGLYCEROL-3-PHOSPHATE ACYLTRANSFERASE-RELATED"/>
    <property type="match status" value="1"/>
</dbReference>